<dbReference type="OrthoDB" id="5561659at2759"/>
<gene>
    <name evidence="16" type="ORF">BJ875DRAFT_457796</name>
</gene>
<evidence type="ECO:0000256" key="1">
    <source>
        <dbReference type="ARBA" id="ARBA00004123"/>
    </source>
</evidence>
<evidence type="ECO:0000313" key="16">
    <source>
        <dbReference type="EMBL" id="KAG9235919.1"/>
    </source>
</evidence>
<keyword evidence="5" id="KW-0227">DNA damage</keyword>
<dbReference type="GO" id="GO:0006310">
    <property type="term" value="P:DNA recombination"/>
    <property type="evidence" value="ECO:0007669"/>
    <property type="project" value="UniProtKB-KW"/>
</dbReference>
<evidence type="ECO:0000256" key="14">
    <source>
        <dbReference type="SAM" id="MobiDB-lite"/>
    </source>
</evidence>
<dbReference type="GO" id="GO:0000723">
    <property type="term" value="P:telomere maintenance"/>
    <property type="evidence" value="ECO:0007669"/>
    <property type="project" value="TreeGrafter"/>
</dbReference>
<feature type="region of interest" description="Disordered" evidence="14">
    <location>
        <begin position="813"/>
        <end position="833"/>
    </location>
</feature>
<feature type="compositionally biased region" description="Acidic residues" evidence="14">
    <location>
        <begin position="816"/>
        <end position="825"/>
    </location>
</feature>
<feature type="region of interest" description="Disordered" evidence="14">
    <location>
        <begin position="407"/>
        <end position="427"/>
    </location>
</feature>
<reference evidence="16" key="1">
    <citation type="journal article" date="2021" name="IMA Fungus">
        <title>Genomic characterization of three marine fungi, including Emericellopsis atlantica sp. nov. with signatures of a generalist lifestyle and marine biomass degradation.</title>
        <authorList>
            <person name="Hagestad O.C."/>
            <person name="Hou L."/>
            <person name="Andersen J.H."/>
            <person name="Hansen E.H."/>
            <person name="Altermark B."/>
            <person name="Li C."/>
            <person name="Kuhnert E."/>
            <person name="Cox R.J."/>
            <person name="Crous P.W."/>
            <person name="Spatafora J.W."/>
            <person name="Lail K."/>
            <person name="Amirebrahimi M."/>
            <person name="Lipzen A."/>
            <person name="Pangilinan J."/>
            <person name="Andreopoulos W."/>
            <person name="Hayes R.D."/>
            <person name="Ng V."/>
            <person name="Grigoriev I.V."/>
            <person name="Jackson S.A."/>
            <person name="Sutton T.D.S."/>
            <person name="Dobson A.D.W."/>
            <person name="Rama T."/>
        </authorList>
    </citation>
    <scope>NUCLEOTIDE SEQUENCE</scope>
    <source>
        <strain evidence="16">TRa018bII</strain>
    </source>
</reference>
<comment type="caution">
    <text evidence="16">The sequence shown here is derived from an EMBL/GenBank/DDBJ whole genome shotgun (WGS) entry which is preliminary data.</text>
</comment>
<dbReference type="InterPro" id="IPR036866">
    <property type="entry name" value="RibonucZ/Hydroxyglut_hydro"/>
</dbReference>
<feature type="region of interest" description="Disordered" evidence="14">
    <location>
        <begin position="657"/>
        <end position="678"/>
    </location>
</feature>
<dbReference type="PANTHER" id="PTHR23240">
    <property type="entry name" value="DNA CROSS-LINK REPAIR PROTEIN PSO2/SNM1-RELATED"/>
    <property type="match status" value="1"/>
</dbReference>
<keyword evidence="17" id="KW-1185">Reference proteome</keyword>
<dbReference type="Pfam" id="PF23023">
    <property type="entry name" value="Anti-Pycsar_Apyc1"/>
    <property type="match status" value="1"/>
</dbReference>
<feature type="compositionally biased region" description="Polar residues" evidence="14">
    <location>
        <begin position="587"/>
        <end position="603"/>
    </location>
</feature>
<evidence type="ECO:0000256" key="7">
    <source>
        <dbReference type="ARBA" id="ARBA00022839"/>
    </source>
</evidence>
<keyword evidence="13" id="KW-0175">Coiled coil</keyword>
<feature type="domain" description="DNA repair metallo-beta-lactamase" evidence="15">
    <location>
        <begin position="430"/>
        <end position="459"/>
    </location>
</feature>
<keyword evidence="3" id="KW-0540">Nuclease</keyword>
<dbReference type="GO" id="GO:0003684">
    <property type="term" value="F:damaged DNA binding"/>
    <property type="evidence" value="ECO:0007669"/>
    <property type="project" value="TreeGrafter"/>
</dbReference>
<evidence type="ECO:0000259" key="15">
    <source>
        <dbReference type="Pfam" id="PF07522"/>
    </source>
</evidence>
<dbReference type="Gene3D" id="3.60.15.10">
    <property type="entry name" value="Ribonuclease Z/Hydroxyacylglutathione hydrolase-like"/>
    <property type="match status" value="1"/>
</dbReference>
<dbReference type="GO" id="GO:0036297">
    <property type="term" value="P:interstrand cross-link repair"/>
    <property type="evidence" value="ECO:0007669"/>
    <property type="project" value="TreeGrafter"/>
</dbReference>
<sequence>MSTFGGVMVEFPDVRVDYFRKIPDRRPSLACFLSHVHSDHLAGLESLKAPFVYCSAATKAILLRLERYPHRLNFAQGILESRKQHYKHLKKLLRPIPLETPTTIELKPGNSIQVTLFDANHCTGAVMFLFENDNNAVLYTGDIRSEPWFVNNLTRNPFLIEYTSGLKTLDCVYLDTSNLDPGEFPTKADGLKELLEKITKYPEDTIFHFSAWTFGYEEVWMALSRALKSPIHVDQYKLRLYKSLGLNEADGQQSTSAPAYEGPVLTGYKCGNTPQRGCLTNDQTVRIHSCEQDTQCTAISEKTVWIRPIIRRMKTGAEVAELGIGGGGGDLTQRPELELDSSEMLEQLLHLFEIKNTPTVNDVKEFFTVRGRTRGRPISLDNLGLDEVEDSLSLKDLIKAITQSIRQKRAAKGEPNSPRPQQDQMLPKQITFPYSRHSSYPELLDLVKVFKPKDVYPCTVDEDNWHEGVSMRNLFGLACSGVTHRHDLEMYALLSEKNTQLESLQTQTTERTESSQNLPSSPLMPKTSFSPMAGKRPEPRGRLRLNGNLGVEGPQAIILSNSKNKHKAPDLGGRKLARAGSFEPLVTTPSPRRSFSVTPSSTSQRRRREDVEGARQTARKRRRLENDSSTTLSPGQHEQSRPGPAIASPIVIDLVSPSPTDIIHSHPSRDLGKRSSTPFNFNRSIDEAMRNTELIDDTNSTMRGVEDLLPAEEESDSKAEEIFFDTFDNVWRCVKCGHEVWAGDRGFCDACDDGESIVSYLEPGIELADSEMDDDDHAIVEKVTLPYLDCGQSAYDSQDGSPKLEEYENNSFINDASEEDSDDGSGDGGKGHEIDYKEKFLELQKSHLDLQARNVNLENMYKTLNEEYRSMKYDFLGSDAVGDHESDDM</sequence>
<keyword evidence="7" id="KW-0269">Exonuclease</keyword>
<evidence type="ECO:0000256" key="4">
    <source>
        <dbReference type="ARBA" id="ARBA00022759"/>
    </source>
</evidence>
<evidence type="ECO:0000256" key="5">
    <source>
        <dbReference type="ARBA" id="ARBA00022763"/>
    </source>
</evidence>
<organism evidence="16 17">
    <name type="scientific">Amylocarpus encephaloides</name>
    <dbReference type="NCBI Taxonomy" id="45428"/>
    <lineage>
        <taxon>Eukaryota</taxon>
        <taxon>Fungi</taxon>
        <taxon>Dikarya</taxon>
        <taxon>Ascomycota</taxon>
        <taxon>Pezizomycotina</taxon>
        <taxon>Leotiomycetes</taxon>
        <taxon>Helotiales</taxon>
        <taxon>Helotiales incertae sedis</taxon>
        <taxon>Amylocarpus</taxon>
    </lineage>
</organism>
<comment type="subcellular location">
    <subcellularLocation>
        <location evidence="1">Nucleus</location>
    </subcellularLocation>
</comment>
<evidence type="ECO:0000256" key="11">
    <source>
        <dbReference type="ARBA" id="ARBA00039759"/>
    </source>
</evidence>
<evidence type="ECO:0000256" key="8">
    <source>
        <dbReference type="ARBA" id="ARBA00023172"/>
    </source>
</evidence>
<protein>
    <recommendedName>
        <fullName evidence="11">Protein artemis</fullName>
    </recommendedName>
    <alternativeName>
        <fullName evidence="12">DNA cross-link repair 1C protein</fullName>
    </alternativeName>
</protein>
<keyword evidence="4" id="KW-0255">Endonuclease</keyword>
<dbReference type="PANTHER" id="PTHR23240:SF8">
    <property type="entry name" value="PROTEIN ARTEMIS"/>
    <property type="match status" value="1"/>
</dbReference>
<keyword evidence="6" id="KW-0378">Hydrolase</keyword>
<feature type="coiled-coil region" evidence="13">
    <location>
        <begin position="847"/>
        <end position="874"/>
    </location>
</feature>
<comment type="similarity">
    <text evidence="2">Belongs to the DNA repair metallo-beta-lactamase (DRMBL) family.</text>
</comment>
<dbReference type="Pfam" id="PF07522">
    <property type="entry name" value="DRMBL"/>
    <property type="match status" value="1"/>
</dbReference>
<dbReference type="Proteomes" id="UP000824998">
    <property type="component" value="Unassembled WGS sequence"/>
</dbReference>
<proteinExistence type="inferred from homology"/>
<evidence type="ECO:0000256" key="3">
    <source>
        <dbReference type="ARBA" id="ARBA00022722"/>
    </source>
</evidence>
<dbReference type="GO" id="GO:0006303">
    <property type="term" value="P:double-strand break repair via nonhomologous end joining"/>
    <property type="evidence" value="ECO:0007669"/>
    <property type="project" value="TreeGrafter"/>
</dbReference>
<keyword evidence="8" id="KW-0233">DNA recombination</keyword>
<evidence type="ECO:0000256" key="12">
    <source>
        <dbReference type="ARBA" id="ARBA00042677"/>
    </source>
</evidence>
<evidence type="ECO:0000313" key="17">
    <source>
        <dbReference type="Proteomes" id="UP000824998"/>
    </source>
</evidence>
<feature type="compositionally biased region" description="Basic and acidic residues" evidence="14">
    <location>
        <begin position="663"/>
        <end position="673"/>
    </location>
</feature>
<evidence type="ECO:0000256" key="10">
    <source>
        <dbReference type="ARBA" id="ARBA00023242"/>
    </source>
</evidence>
<evidence type="ECO:0000256" key="6">
    <source>
        <dbReference type="ARBA" id="ARBA00022801"/>
    </source>
</evidence>
<feature type="region of interest" description="Disordered" evidence="14">
    <location>
        <begin position="501"/>
        <end position="644"/>
    </location>
</feature>
<dbReference type="GO" id="GO:0004519">
    <property type="term" value="F:endonuclease activity"/>
    <property type="evidence" value="ECO:0007669"/>
    <property type="project" value="UniProtKB-KW"/>
</dbReference>
<evidence type="ECO:0000256" key="9">
    <source>
        <dbReference type="ARBA" id="ARBA00023204"/>
    </source>
</evidence>
<name>A0A9P8C6Q7_9HELO</name>
<accession>A0A9P8C6Q7</accession>
<evidence type="ECO:0000256" key="2">
    <source>
        <dbReference type="ARBA" id="ARBA00010304"/>
    </source>
</evidence>
<dbReference type="GO" id="GO:0005634">
    <property type="term" value="C:nucleus"/>
    <property type="evidence" value="ECO:0007669"/>
    <property type="project" value="UniProtKB-SubCell"/>
</dbReference>
<dbReference type="EMBL" id="MU251419">
    <property type="protein sequence ID" value="KAG9235919.1"/>
    <property type="molecule type" value="Genomic_DNA"/>
</dbReference>
<dbReference type="GO" id="GO:0035312">
    <property type="term" value="F:5'-3' DNA exonuclease activity"/>
    <property type="evidence" value="ECO:0007669"/>
    <property type="project" value="TreeGrafter"/>
</dbReference>
<dbReference type="InterPro" id="IPR011084">
    <property type="entry name" value="DRMBL"/>
</dbReference>
<evidence type="ECO:0000256" key="13">
    <source>
        <dbReference type="SAM" id="Coils"/>
    </source>
</evidence>
<keyword evidence="9" id="KW-0234">DNA repair</keyword>
<feature type="compositionally biased region" description="Polar residues" evidence="14">
    <location>
        <begin position="627"/>
        <end position="637"/>
    </location>
</feature>
<dbReference type="AlphaFoldDB" id="A0A9P8C6Q7"/>
<dbReference type="SUPFAM" id="SSF56281">
    <property type="entry name" value="Metallo-hydrolase/oxidoreductase"/>
    <property type="match status" value="1"/>
</dbReference>
<keyword evidence="10" id="KW-0539">Nucleus</keyword>